<keyword evidence="3" id="KW-0274">FAD</keyword>
<accession>W0RFN0</accession>
<dbReference type="InterPro" id="IPR016164">
    <property type="entry name" value="FAD-linked_Oxase-like_C"/>
</dbReference>
<dbReference type="Proteomes" id="UP000019151">
    <property type="component" value="Chromosome"/>
</dbReference>
<dbReference type="HOGENOM" id="CLU_017779_9_2_0"/>
<dbReference type="InterPro" id="IPR051914">
    <property type="entry name" value="FAD-linked_OxidoTrans_Type4"/>
</dbReference>
<comment type="cofactor">
    <cofactor evidence="1">
        <name>FAD</name>
        <dbReference type="ChEBI" id="CHEBI:57692"/>
    </cofactor>
</comment>
<evidence type="ECO:0000313" key="6">
    <source>
        <dbReference type="EMBL" id="AHG89217.1"/>
    </source>
</evidence>
<dbReference type="Pfam" id="PF01565">
    <property type="entry name" value="FAD_binding_4"/>
    <property type="match status" value="1"/>
</dbReference>
<dbReference type="Gene3D" id="3.30.70.2740">
    <property type="match status" value="1"/>
</dbReference>
<gene>
    <name evidence="6" type="ORF">J421_1680</name>
</gene>
<keyword evidence="7" id="KW-1185">Reference proteome</keyword>
<organism evidence="6 7">
    <name type="scientific">Gemmatirosa kalamazoonensis</name>
    <dbReference type="NCBI Taxonomy" id="861299"/>
    <lineage>
        <taxon>Bacteria</taxon>
        <taxon>Pseudomonadati</taxon>
        <taxon>Gemmatimonadota</taxon>
        <taxon>Gemmatimonadia</taxon>
        <taxon>Gemmatimonadales</taxon>
        <taxon>Gemmatimonadaceae</taxon>
        <taxon>Gemmatirosa</taxon>
    </lineage>
</organism>
<dbReference type="GO" id="GO:0071949">
    <property type="term" value="F:FAD binding"/>
    <property type="evidence" value="ECO:0007669"/>
    <property type="project" value="InterPro"/>
</dbReference>
<name>W0RFN0_9BACT</name>
<dbReference type="STRING" id="861299.J421_1680"/>
<sequence>MLVVILSVLFILSKKTHSPVHPVDAPMPDTDRLVTTDLDVRTAFAADASGLYLVPEAVARPTSAAEVVEILKDASSTRTPVTPAGAQTSYVGGSITDRGLVLSLRALDRVLDVDPTARVVRAEPGALLGDVKRAAAAHGLLLAPDPTSEEESSVGGAIVCNSSGARSLKYGATRPHVAALTVALADGRVIEVRRPALEKNTAGPPFVQDPVDWFVGSEGTLGVVLAAELRLLPLPTTVTGLGVPFRTAKDALAFIAAARAARDHGDAGVQPRCLEYLDAKAFRIAREFVGGTWAQDASAYAYVEEEAFDDGAVDLDAWLALAEGHGALGDDIQVFEGEQNLREARRMRHAVPATLNERAVKYRAAGGRKVSTDWAVPYPRLHEALVASDEIAAAHGVEIAATFGHAGNGHPHQHYHARDAEELVRMEHAVEATLRHVVTMGGTVSAEHGIGKVKRQWLAMQLGDTQLAVMRAVKRELDPLGILSPGNVFAP</sequence>
<dbReference type="InParanoid" id="W0RFN0"/>
<protein>
    <submittedName>
        <fullName evidence="6">FAD linked oxidase domain protein</fullName>
    </submittedName>
</protein>
<dbReference type="InterPro" id="IPR016171">
    <property type="entry name" value="Vanillyl_alc_oxidase_C-sub2"/>
</dbReference>
<feature type="domain" description="FAD-binding PCMH-type" evidence="5">
    <location>
        <begin position="51"/>
        <end position="234"/>
    </location>
</feature>
<dbReference type="eggNOG" id="COG0277">
    <property type="taxonomic scope" value="Bacteria"/>
</dbReference>
<keyword evidence="2" id="KW-0285">Flavoprotein</keyword>
<dbReference type="AlphaFoldDB" id="W0RFN0"/>
<dbReference type="Gene3D" id="1.10.45.10">
    <property type="entry name" value="Vanillyl-alcohol Oxidase, Chain A, domain 4"/>
    <property type="match status" value="1"/>
</dbReference>
<dbReference type="InterPro" id="IPR016166">
    <property type="entry name" value="FAD-bd_PCMH"/>
</dbReference>
<dbReference type="Gene3D" id="3.30.465.10">
    <property type="match status" value="1"/>
</dbReference>
<dbReference type="PANTHER" id="PTHR42934:SF2">
    <property type="entry name" value="GLYCOLATE OXIDASE SUBUNIT GLCD"/>
    <property type="match status" value="1"/>
</dbReference>
<dbReference type="SUPFAM" id="SSF55103">
    <property type="entry name" value="FAD-linked oxidases, C-terminal domain"/>
    <property type="match status" value="1"/>
</dbReference>
<dbReference type="Pfam" id="PF02913">
    <property type="entry name" value="FAD-oxidase_C"/>
    <property type="match status" value="1"/>
</dbReference>
<evidence type="ECO:0000259" key="5">
    <source>
        <dbReference type="PROSITE" id="PS51387"/>
    </source>
</evidence>
<dbReference type="SUPFAM" id="SSF56176">
    <property type="entry name" value="FAD-binding/transporter-associated domain-like"/>
    <property type="match status" value="1"/>
</dbReference>
<keyword evidence="4" id="KW-0560">Oxidoreductase</keyword>
<dbReference type="InterPro" id="IPR016169">
    <property type="entry name" value="FAD-bd_PCMH_sub2"/>
</dbReference>
<dbReference type="InterPro" id="IPR004113">
    <property type="entry name" value="FAD-bd_oxidored_4_C"/>
</dbReference>
<dbReference type="InterPro" id="IPR036318">
    <property type="entry name" value="FAD-bd_PCMH-like_sf"/>
</dbReference>
<dbReference type="EMBL" id="CP007128">
    <property type="protein sequence ID" value="AHG89217.1"/>
    <property type="molecule type" value="Genomic_DNA"/>
</dbReference>
<dbReference type="PROSITE" id="PS51387">
    <property type="entry name" value="FAD_PCMH"/>
    <property type="match status" value="1"/>
</dbReference>
<evidence type="ECO:0000256" key="3">
    <source>
        <dbReference type="ARBA" id="ARBA00022827"/>
    </source>
</evidence>
<dbReference type="GO" id="GO:0016491">
    <property type="term" value="F:oxidoreductase activity"/>
    <property type="evidence" value="ECO:0007669"/>
    <property type="project" value="UniProtKB-KW"/>
</dbReference>
<proteinExistence type="predicted"/>
<evidence type="ECO:0000256" key="2">
    <source>
        <dbReference type="ARBA" id="ARBA00022630"/>
    </source>
</evidence>
<dbReference type="KEGG" id="gba:J421_1680"/>
<dbReference type="PANTHER" id="PTHR42934">
    <property type="entry name" value="GLYCOLATE OXIDASE SUBUNIT GLCD"/>
    <property type="match status" value="1"/>
</dbReference>
<reference evidence="6 7" key="1">
    <citation type="journal article" date="2014" name="Genome Announc.">
        <title>Genome Sequence and Methylome of Soil Bacterium Gemmatirosa kalamazoonensis KBS708T, a Member of the Rarely Cultivated Gemmatimonadetes Phylum.</title>
        <authorList>
            <person name="Debruyn J.M."/>
            <person name="Radosevich M."/>
            <person name="Wommack K.E."/>
            <person name="Polson S.W."/>
            <person name="Hauser L.J."/>
            <person name="Fawaz M.N."/>
            <person name="Korlach J."/>
            <person name="Tsai Y.C."/>
        </authorList>
    </citation>
    <scope>NUCLEOTIDE SEQUENCE [LARGE SCALE GENOMIC DNA]</scope>
    <source>
        <strain evidence="6 7">KBS708</strain>
    </source>
</reference>
<evidence type="ECO:0000256" key="4">
    <source>
        <dbReference type="ARBA" id="ARBA00023002"/>
    </source>
</evidence>
<evidence type="ECO:0000256" key="1">
    <source>
        <dbReference type="ARBA" id="ARBA00001974"/>
    </source>
</evidence>
<dbReference type="InterPro" id="IPR006094">
    <property type="entry name" value="Oxid_FAD_bind_N"/>
</dbReference>
<evidence type="ECO:0000313" key="7">
    <source>
        <dbReference type="Proteomes" id="UP000019151"/>
    </source>
</evidence>